<proteinExistence type="predicted"/>
<dbReference type="STRING" id="685588.A0A067TIQ9"/>
<dbReference type="Gene3D" id="3.80.10.10">
    <property type="entry name" value="Ribonuclease Inhibitor"/>
    <property type="match status" value="1"/>
</dbReference>
<evidence type="ECO:0000256" key="1">
    <source>
        <dbReference type="SAM" id="Coils"/>
    </source>
</evidence>
<evidence type="ECO:0000313" key="3">
    <source>
        <dbReference type="Proteomes" id="UP000027222"/>
    </source>
</evidence>
<accession>A0A067TIQ9</accession>
<evidence type="ECO:0000313" key="2">
    <source>
        <dbReference type="EMBL" id="KDR83105.1"/>
    </source>
</evidence>
<organism evidence="2 3">
    <name type="scientific">Galerina marginata (strain CBS 339.88)</name>
    <dbReference type="NCBI Taxonomy" id="685588"/>
    <lineage>
        <taxon>Eukaryota</taxon>
        <taxon>Fungi</taxon>
        <taxon>Dikarya</taxon>
        <taxon>Basidiomycota</taxon>
        <taxon>Agaricomycotina</taxon>
        <taxon>Agaricomycetes</taxon>
        <taxon>Agaricomycetidae</taxon>
        <taxon>Agaricales</taxon>
        <taxon>Agaricineae</taxon>
        <taxon>Strophariaceae</taxon>
        <taxon>Galerina</taxon>
    </lineage>
</organism>
<feature type="coiled-coil region" evidence="1">
    <location>
        <begin position="33"/>
        <end position="70"/>
    </location>
</feature>
<evidence type="ECO:0008006" key="4">
    <source>
        <dbReference type="Google" id="ProtNLM"/>
    </source>
</evidence>
<name>A0A067TIQ9_GALM3</name>
<dbReference type="InterPro" id="IPR032675">
    <property type="entry name" value="LRR_dom_sf"/>
</dbReference>
<keyword evidence="1" id="KW-0175">Coiled coil</keyword>
<gene>
    <name evidence="2" type="ORF">GALMADRAFT_238928</name>
</gene>
<dbReference type="Proteomes" id="UP000027222">
    <property type="component" value="Unassembled WGS sequence"/>
</dbReference>
<protein>
    <recommendedName>
        <fullName evidence="4">F-box domain-containing protein</fullName>
    </recommendedName>
</protein>
<dbReference type="HOGENOM" id="CLU_018544_12_0_1"/>
<reference evidence="3" key="1">
    <citation type="journal article" date="2014" name="Proc. Natl. Acad. Sci. U.S.A.">
        <title>Extensive sampling of basidiomycete genomes demonstrates inadequacy of the white-rot/brown-rot paradigm for wood decay fungi.</title>
        <authorList>
            <person name="Riley R."/>
            <person name="Salamov A.A."/>
            <person name="Brown D.W."/>
            <person name="Nagy L.G."/>
            <person name="Floudas D."/>
            <person name="Held B.W."/>
            <person name="Levasseur A."/>
            <person name="Lombard V."/>
            <person name="Morin E."/>
            <person name="Otillar R."/>
            <person name="Lindquist E.A."/>
            <person name="Sun H."/>
            <person name="LaButti K.M."/>
            <person name="Schmutz J."/>
            <person name="Jabbour D."/>
            <person name="Luo H."/>
            <person name="Baker S.E."/>
            <person name="Pisabarro A.G."/>
            <person name="Walton J.D."/>
            <person name="Blanchette R.A."/>
            <person name="Henrissat B."/>
            <person name="Martin F."/>
            <person name="Cullen D."/>
            <person name="Hibbett D.S."/>
            <person name="Grigoriev I.V."/>
        </authorList>
    </citation>
    <scope>NUCLEOTIDE SEQUENCE [LARGE SCALE GENOMIC DNA]</scope>
    <source>
        <strain evidence="3">CBS 339.88</strain>
    </source>
</reference>
<dbReference type="AlphaFoldDB" id="A0A067TIQ9"/>
<sequence length="625" mass="71101">MDERPYLTKFLQSNDAPSETIFDEVTHLISKPLQELEAKMKEIERIGKSLEDLQTERDDIQKSVDEYNTILSPVRRFSSKILHEIFCYCLPTHRYPIMTITEAPLLLTRICRSWRSVALSSPYIWSKLHIPLLPYSISSYDPWPTWPPLPGQGADTADRQQRQREQEEKYAKTMQARCELAEVWLSRSGSYPLSISLKFFEGFGPVSRGDLDDGNPLSEIFNMVLSYSTRMEVLELSMPFEIYQMFQNMVSLEMVPNLQSFRANFFQGVAPHLDATVDPVMFLQAPNLRSLSLFTGIPGVPVFDSMNIPSTWKNLSKLFFHSPITSAETVQVLRWCQNLDQCKLSISDGVDIYIAPEDVLSLPCLRSLCIQISGLDTMTVMYRRIEAPRLNSFEYSQGQNQYSPGVVHNSSHSSPTLSMLEKSKNIRKLAFDPPLFTAQDVLFAFRFASNLTHLILGPHSHKNRIHPHSPGYRTISRSFDLNLLVVGEPPNAVLPASAPRREVLLPKLEVFEAYTEMANVTDETLLQFILGRLGDPEGKGVSSLKTVKIAFERTKQSDVSDEVHQRAKEVGVEILLDLTYYDQHPPNTSKYADILSPWYGLSDPAYGAADGDRSWNYPDDEMEEY</sequence>
<dbReference type="OrthoDB" id="3365698at2759"/>
<keyword evidence="3" id="KW-1185">Reference proteome</keyword>
<dbReference type="EMBL" id="KL142369">
    <property type="protein sequence ID" value="KDR83105.1"/>
    <property type="molecule type" value="Genomic_DNA"/>
</dbReference>